<comment type="similarity">
    <text evidence="1">Belongs to the glycosyltransferase 90 family.</text>
</comment>
<proteinExistence type="inferred from homology"/>
<dbReference type="InterPro" id="IPR051091">
    <property type="entry name" value="O-Glucosyltr/Glycosyltrsf_90"/>
</dbReference>
<evidence type="ECO:0000256" key="2">
    <source>
        <dbReference type="ARBA" id="ARBA00022679"/>
    </source>
</evidence>
<dbReference type="Proteomes" id="UP000815677">
    <property type="component" value="Unassembled WGS sequence"/>
</dbReference>
<dbReference type="EMBL" id="DF842913">
    <property type="protein sequence ID" value="GAT46883.1"/>
    <property type="molecule type" value="Genomic_DNA"/>
</dbReference>
<dbReference type="SMART" id="SM00672">
    <property type="entry name" value="CAP10"/>
    <property type="match status" value="1"/>
</dbReference>
<dbReference type="PANTHER" id="PTHR12203">
    <property type="entry name" value="KDEL LYS-ASP-GLU-LEU CONTAINING - RELATED"/>
    <property type="match status" value="1"/>
</dbReference>
<evidence type="ECO:0000313" key="6">
    <source>
        <dbReference type="Proteomes" id="UP000815677"/>
    </source>
</evidence>
<evidence type="ECO:0000256" key="1">
    <source>
        <dbReference type="ARBA" id="ARBA00010118"/>
    </source>
</evidence>
<dbReference type="Pfam" id="PF05686">
    <property type="entry name" value="Glyco_transf_90"/>
    <property type="match status" value="1"/>
</dbReference>
<dbReference type="InterPro" id="IPR006598">
    <property type="entry name" value="CAP10"/>
</dbReference>
<feature type="compositionally biased region" description="Polar residues" evidence="3">
    <location>
        <begin position="53"/>
        <end position="74"/>
    </location>
</feature>
<accession>A0ABQ0L6U1</accession>
<feature type="region of interest" description="Disordered" evidence="3">
    <location>
        <begin position="49"/>
        <end position="79"/>
    </location>
</feature>
<name>A0ABQ0L6U1_MYCCL</name>
<organism evidence="5 6">
    <name type="scientific">Mycena chlorophos</name>
    <name type="common">Agaric fungus</name>
    <name type="synonym">Agaricus chlorophos</name>
    <dbReference type="NCBI Taxonomy" id="658473"/>
    <lineage>
        <taxon>Eukaryota</taxon>
        <taxon>Fungi</taxon>
        <taxon>Dikarya</taxon>
        <taxon>Basidiomycota</taxon>
        <taxon>Agaricomycotina</taxon>
        <taxon>Agaricomycetes</taxon>
        <taxon>Agaricomycetidae</taxon>
        <taxon>Agaricales</taxon>
        <taxon>Marasmiineae</taxon>
        <taxon>Mycenaceae</taxon>
        <taxon>Mycena</taxon>
    </lineage>
</organism>
<dbReference type="PANTHER" id="PTHR12203:SF35">
    <property type="entry name" value="PROTEIN O-GLUCOSYLTRANSFERASE 1"/>
    <property type="match status" value="1"/>
</dbReference>
<reference evidence="5" key="1">
    <citation type="submission" date="2014-09" db="EMBL/GenBank/DDBJ databases">
        <title>Genome sequence of the luminous mushroom Mycena chlorophos for searching fungal bioluminescence genes.</title>
        <authorList>
            <person name="Tanaka Y."/>
            <person name="Kasuga D."/>
            <person name="Oba Y."/>
            <person name="Hase S."/>
            <person name="Sato K."/>
            <person name="Oba Y."/>
            <person name="Sakakibara Y."/>
        </authorList>
    </citation>
    <scope>NUCLEOTIDE SEQUENCE</scope>
</reference>
<feature type="domain" description="Glycosyl transferase CAP10" evidence="4">
    <location>
        <begin position="282"/>
        <end position="533"/>
    </location>
</feature>
<evidence type="ECO:0000259" key="4">
    <source>
        <dbReference type="SMART" id="SM00672"/>
    </source>
</evidence>
<gene>
    <name evidence="5" type="ORF">MCHLO_04380</name>
</gene>
<evidence type="ECO:0000256" key="3">
    <source>
        <dbReference type="SAM" id="MobiDB-lite"/>
    </source>
</evidence>
<sequence length="541" mass="61418">MPSTLRSGLQSGRIRALPFLLFFGCLALLVLSSSLPAAWSRTKFAAKVDHGTSHPSTESMNTSKSHPSPPSASFSLPEDAPFPVVNPPNAVNPVNQLYARQSKTLEEAVTRYSLRNGRAPPPNFEKWFQFAQNHSCLIDEYDQIRRDFEPFYRLAEKNPWYFQTMVDLGRELMLKDPGGMVTIKIENGAVKMPNYTGSAWDPEWPATLSAFAHLLPDVEFLINGRDEPRVVFNTHDPDIWSSAGVLHDHTPFHVTPVPSSEFFKNRSECKTLSVDGTGQVDALEDVAFIRSASNTDFTTDLWPILSMTKIPGACFADILFPGQYYYNSSAWSGKFGVPSDISWEDKQPILYWRGSSNGGRIIHDNYHAFSRFRLIKIAESRPDIIDARLIRVYGPHCTVDCELEPILEEYNIKPQYIRPREEIYQFKYLLDVDGNTFSGRYLGLLRSGSLVFKATAFEEYFSDWIRPWEHYVPVHIGLGDLVEKVEWAMSHEEEARAIQRNGQEFAQRVMTDEQNACYFALVLLEWARLQGYAKAGSNGDL</sequence>
<keyword evidence="6" id="KW-1185">Reference proteome</keyword>
<keyword evidence="2" id="KW-0808">Transferase</keyword>
<evidence type="ECO:0000313" key="5">
    <source>
        <dbReference type="EMBL" id="GAT46883.1"/>
    </source>
</evidence>
<protein>
    <recommendedName>
        <fullName evidence="4">Glycosyl transferase CAP10 domain-containing protein</fullName>
    </recommendedName>
</protein>